<sequence length="60" mass="6955">MQWLALRVRFIEPAEPNNSVGSRSDQWLELQKIGEVLEQMRKRDRESLITDLGIGNSSKQ</sequence>
<gene>
    <name evidence="1" type="ORF">PAXINDRAFT_80269</name>
</gene>
<dbReference type="Proteomes" id="UP000053647">
    <property type="component" value="Unassembled WGS sequence"/>
</dbReference>
<evidence type="ECO:0000313" key="1">
    <source>
        <dbReference type="EMBL" id="KIJ13811.1"/>
    </source>
</evidence>
<accession>A0A0C9U3E3</accession>
<protein>
    <submittedName>
        <fullName evidence="1">Uncharacterized protein</fullName>
    </submittedName>
</protein>
<name>A0A0C9U3E3_PAXIN</name>
<reference evidence="2" key="2">
    <citation type="submission" date="2015-01" db="EMBL/GenBank/DDBJ databases">
        <title>Evolutionary Origins and Diversification of the Mycorrhizal Mutualists.</title>
        <authorList>
            <consortium name="DOE Joint Genome Institute"/>
            <consortium name="Mycorrhizal Genomics Consortium"/>
            <person name="Kohler A."/>
            <person name="Kuo A."/>
            <person name="Nagy L.G."/>
            <person name="Floudas D."/>
            <person name="Copeland A."/>
            <person name="Barry K.W."/>
            <person name="Cichocki N."/>
            <person name="Veneault-Fourrey C."/>
            <person name="LaButti K."/>
            <person name="Lindquist E.A."/>
            <person name="Lipzen A."/>
            <person name="Lundell T."/>
            <person name="Morin E."/>
            <person name="Murat C."/>
            <person name="Riley R."/>
            <person name="Ohm R."/>
            <person name="Sun H."/>
            <person name="Tunlid A."/>
            <person name="Henrissat B."/>
            <person name="Grigoriev I.V."/>
            <person name="Hibbett D.S."/>
            <person name="Martin F."/>
        </authorList>
    </citation>
    <scope>NUCLEOTIDE SEQUENCE [LARGE SCALE GENOMIC DNA]</scope>
    <source>
        <strain evidence="2">ATCC 200175</strain>
    </source>
</reference>
<reference evidence="1 2" key="1">
    <citation type="submission" date="2014-06" db="EMBL/GenBank/DDBJ databases">
        <authorList>
            <consortium name="DOE Joint Genome Institute"/>
            <person name="Kuo A."/>
            <person name="Kohler A."/>
            <person name="Nagy L.G."/>
            <person name="Floudas D."/>
            <person name="Copeland A."/>
            <person name="Barry K.W."/>
            <person name="Cichocki N."/>
            <person name="Veneault-Fourrey C."/>
            <person name="LaButti K."/>
            <person name="Lindquist E.A."/>
            <person name="Lipzen A."/>
            <person name="Lundell T."/>
            <person name="Morin E."/>
            <person name="Murat C."/>
            <person name="Sun H."/>
            <person name="Tunlid A."/>
            <person name="Henrissat B."/>
            <person name="Grigoriev I.V."/>
            <person name="Hibbett D.S."/>
            <person name="Martin F."/>
            <person name="Nordberg H.P."/>
            <person name="Cantor M.N."/>
            <person name="Hua S.X."/>
        </authorList>
    </citation>
    <scope>NUCLEOTIDE SEQUENCE [LARGE SCALE GENOMIC DNA]</scope>
    <source>
        <strain evidence="1 2">ATCC 200175</strain>
    </source>
</reference>
<evidence type="ECO:0000313" key="2">
    <source>
        <dbReference type="Proteomes" id="UP000053647"/>
    </source>
</evidence>
<organism evidence="1 2">
    <name type="scientific">Paxillus involutus ATCC 200175</name>
    <dbReference type="NCBI Taxonomy" id="664439"/>
    <lineage>
        <taxon>Eukaryota</taxon>
        <taxon>Fungi</taxon>
        <taxon>Dikarya</taxon>
        <taxon>Basidiomycota</taxon>
        <taxon>Agaricomycotina</taxon>
        <taxon>Agaricomycetes</taxon>
        <taxon>Agaricomycetidae</taxon>
        <taxon>Boletales</taxon>
        <taxon>Paxilineae</taxon>
        <taxon>Paxillaceae</taxon>
        <taxon>Paxillus</taxon>
    </lineage>
</organism>
<proteinExistence type="predicted"/>
<dbReference type="HOGENOM" id="CLU_2942416_0_0_1"/>
<dbReference type="EMBL" id="KN819348">
    <property type="protein sequence ID" value="KIJ13811.1"/>
    <property type="molecule type" value="Genomic_DNA"/>
</dbReference>
<dbReference type="OrthoDB" id="432412at2759"/>
<keyword evidence="2" id="KW-1185">Reference proteome</keyword>
<dbReference type="AlphaFoldDB" id="A0A0C9U3E3"/>